<dbReference type="RefSeq" id="WP_252955357.1">
    <property type="nucleotide sequence ID" value="NZ_JAFIRR010000149.1"/>
</dbReference>
<dbReference type="SUPFAM" id="SSF55073">
    <property type="entry name" value="Nucleotide cyclase"/>
    <property type="match status" value="1"/>
</dbReference>
<dbReference type="Proteomes" id="UP001523392">
    <property type="component" value="Unassembled WGS sequence"/>
</dbReference>
<comment type="catalytic activity">
    <reaction evidence="2">
        <text>2 GTP = 3',3'-c-di-GMP + 2 diphosphate</text>
        <dbReference type="Rhea" id="RHEA:24898"/>
        <dbReference type="ChEBI" id="CHEBI:33019"/>
        <dbReference type="ChEBI" id="CHEBI:37565"/>
        <dbReference type="ChEBI" id="CHEBI:58805"/>
        <dbReference type="EC" id="2.7.7.65"/>
    </reaction>
</comment>
<dbReference type="NCBIfam" id="TIGR00229">
    <property type="entry name" value="sensory_box"/>
    <property type="match status" value="1"/>
</dbReference>
<protein>
    <recommendedName>
        <fullName evidence="1">diguanylate cyclase</fullName>
        <ecNumber evidence="1">2.7.7.65</ecNumber>
    </recommendedName>
</protein>
<feature type="domain" description="PAC" evidence="6">
    <location>
        <begin position="418"/>
        <end position="471"/>
    </location>
</feature>
<dbReference type="PANTHER" id="PTHR45138:SF9">
    <property type="entry name" value="DIGUANYLATE CYCLASE DGCM-RELATED"/>
    <property type="match status" value="1"/>
</dbReference>
<feature type="transmembrane region" description="Helical" evidence="4">
    <location>
        <begin position="36"/>
        <end position="57"/>
    </location>
</feature>
<dbReference type="CDD" id="cd01949">
    <property type="entry name" value="GGDEF"/>
    <property type="match status" value="1"/>
</dbReference>
<dbReference type="InterPro" id="IPR035965">
    <property type="entry name" value="PAS-like_dom_sf"/>
</dbReference>
<dbReference type="CDD" id="cd00130">
    <property type="entry name" value="PAS"/>
    <property type="match status" value="1"/>
</dbReference>
<evidence type="ECO:0000256" key="4">
    <source>
        <dbReference type="SAM" id="Phobius"/>
    </source>
</evidence>
<feature type="domain" description="GGDEF" evidence="7">
    <location>
        <begin position="503"/>
        <end position="644"/>
    </location>
</feature>
<dbReference type="InterPro" id="IPR000014">
    <property type="entry name" value="PAS"/>
</dbReference>
<dbReference type="Gene3D" id="3.30.70.270">
    <property type="match status" value="1"/>
</dbReference>
<dbReference type="NCBIfam" id="TIGR00254">
    <property type="entry name" value="GGDEF"/>
    <property type="match status" value="1"/>
</dbReference>
<dbReference type="CDD" id="cd12914">
    <property type="entry name" value="PDC1_DGC_like"/>
    <property type="match status" value="1"/>
</dbReference>
<feature type="domain" description="PAS" evidence="5">
    <location>
        <begin position="344"/>
        <end position="414"/>
    </location>
</feature>
<accession>A0ABT1D9Y9</accession>
<evidence type="ECO:0000259" key="6">
    <source>
        <dbReference type="PROSITE" id="PS50113"/>
    </source>
</evidence>
<dbReference type="EMBL" id="JAFIRR010000149">
    <property type="protein sequence ID" value="MCO6418728.1"/>
    <property type="molecule type" value="Genomic_DNA"/>
</dbReference>
<dbReference type="EC" id="2.7.7.65" evidence="1"/>
<evidence type="ECO:0000256" key="1">
    <source>
        <dbReference type="ARBA" id="ARBA00012528"/>
    </source>
</evidence>
<keyword evidence="8" id="KW-0548">Nucleotidyltransferase</keyword>
<dbReference type="InterPro" id="IPR043128">
    <property type="entry name" value="Rev_trsase/Diguanyl_cyclase"/>
</dbReference>
<evidence type="ECO:0000256" key="3">
    <source>
        <dbReference type="SAM" id="MobiDB-lite"/>
    </source>
</evidence>
<evidence type="ECO:0000256" key="2">
    <source>
        <dbReference type="ARBA" id="ARBA00034247"/>
    </source>
</evidence>
<dbReference type="SMART" id="SM00091">
    <property type="entry name" value="PAS"/>
    <property type="match status" value="1"/>
</dbReference>
<dbReference type="SMART" id="SM00267">
    <property type="entry name" value="GGDEF"/>
    <property type="match status" value="1"/>
</dbReference>
<dbReference type="InterPro" id="IPR050469">
    <property type="entry name" value="Diguanylate_Cyclase"/>
</dbReference>
<feature type="region of interest" description="Disordered" evidence="3">
    <location>
        <begin position="1"/>
        <end position="24"/>
    </location>
</feature>
<dbReference type="Pfam" id="PF00990">
    <property type="entry name" value="GGDEF"/>
    <property type="match status" value="1"/>
</dbReference>
<dbReference type="InterPro" id="IPR000160">
    <property type="entry name" value="GGDEF_dom"/>
</dbReference>
<dbReference type="PROSITE" id="PS50887">
    <property type="entry name" value="GGDEF"/>
    <property type="match status" value="1"/>
</dbReference>
<sequence>MPTRGDPGRSGSAARQEAGPGAPAALPEAAGRNFRLLLLCLGLAALLTLLLAADLFADRRDLWHRATDSARQLSLLLGQEVEHAVTGLDRALRLAAARQAAPGTGALPPALRRALLFDQAMALEDVRLVLLLDAEGAIRLASREPAGLPPGGTAAGYLPPPCSRPWEGLWISPPLPGPGGREVVALGRALSGADGRFAGAVVGLLDLGALRQRLEAALQAAGGDYALGLHRRDGIRLLGAGQAGPPEPEAGIAGLFREAAGQPQGAFVAPAPEGGLRAHARAGDWPLLLSVTRSAADIEAAWRPHAIAMGLTTAGLFLILLPPILLLQREVVRRRAAEQEARRSSDEFRLLMEHGGDLVSRIGPDRIRRYVSPACRRILGYEPEELTGRAPRDLTHPDDRQQMLDTVGPVYAGEQETATAAYRLRRRDGSWVWLEATIRTVRDPVTGALDGIVAIARDVTERKRLEVELARIVTEDSLTGLANRRAFDAGLTRELGRCAALGQPLAVLLIDVDHFKLYNDHCGHPRGDACLRRVAAAIGAAAARPGELAARYGGEEFILLLPGLSLEKAEPRAEALRAAVEALAVPHPGIGGRVGVVTISIGLASIVPEPGREEEAGEKLILRADHCLYEAKRRGRNCVIAFGSPGVVA</sequence>
<dbReference type="PROSITE" id="PS50112">
    <property type="entry name" value="PAS"/>
    <property type="match status" value="1"/>
</dbReference>
<dbReference type="PANTHER" id="PTHR45138">
    <property type="entry name" value="REGULATORY COMPONENTS OF SENSORY TRANSDUCTION SYSTEM"/>
    <property type="match status" value="1"/>
</dbReference>
<proteinExistence type="predicted"/>
<dbReference type="PROSITE" id="PS50113">
    <property type="entry name" value="PAC"/>
    <property type="match status" value="1"/>
</dbReference>
<evidence type="ECO:0000259" key="5">
    <source>
        <dbReference type="PROSITE" id="PS50112"/>
    </source>
</evidence>
<dbReference type="SMART" id="SM00086">
    <property type="entry name" value="PAC"/>
    <property type="match status" value="1"/>
</dbReference>
<dbReference type="InterPro" id="IPR001610">
    <property type="entry name" value="PAC"/>
</dbReference>
<evidence type="ECO:0000259" key="7">
    <source>
        <dbReference type="PROSITE" id="PS50887"/>
    </source>
</evidence>
<evidence type="ECO:0000313" key="8">
    <source>
        <dbReference type="EMBL" id="MCO6418728.1"/>
    </source>
</evidence>
<keyword evidence="9" id="KW-1185">Reference proteome</keyword>
<organism evidence="8 9">
    <name type="scientific">Siccirubricoccus soli</name>
    <dbReference type="NCBI Taxonomy" id="2899147"/>
    <lineage>
        <taxon>Bacteria</taxon>
        <taxon>Pseudomonadati</taxon>
        <taxon>Pseudomonadota</taxon>
        <taxon>Alphaproteobacteria</taxon>
        <taxon>Acetobacterales</taxon>
        <taxon>Roseomonadaceae</taxon>
        <taxon>Siccirubricoccus</taxon>
    </lineage>
</organism>
<keyword evidence="4" id="KW-0812">Transmembrane</keyword>
<dbReference type="SUPFAM" id="SSF55785">
    <property type="entry name" value="PYP-like sensor domain (PAS domain)"/>
    <property type="match status" value="1"/>
</dbReference>
<name>A0ABT1D9Y9_9PROT</name>
<comment type="caution">
    <text evidence="8">The sequence shown here is derived from an EMBL/GenBank/DDBJ whole genome shotgun (WGS) entry which is preliminary data.</text>
</comment>
<gene>
    <name evidence="8" type="ORF">JYK14_21575</name>
</gene>
<keyword evidence="8" id="KW-0808">Transferase</keyword>
<keyword evidence="4" id="KW-1133">Transmembrane helix</keyword>
<reference evidence="8 9" key="1">
    <citation type="submission" date="2021-12" db="EMBL/GenBank/DDBJ databases">
        <title>Siccirubricoccus leaddurans sp. nov., a high concentration Zn2+ tolerance bacterium.</title>
        <authorList>
            <person name="Cao Y."/>
        </authorList>
    </citation>
    <scope>NUCLEOTIDE SEQUENCE [LARGE SCALE GENOMIC DNA]</scope>
    <source>
        <strain evidence="8 9">KC 17139</strain>
    </source>
</reference>
<dbReference type="Pfam" id="PF08447">
    <property type="entry name" value="PAS_3"/>
    <property type="match status" value="1"/>
</dbReference>
<dbReference type="InterPro" id="IPR013655">
    <property type="entry name" value="PAS_fold_3"/>
</dbReference>
<dbReference type="InterPro" id="IPR000700">
    <property type="entry name" value="PAS-assoc_C"/>
</dbReference>
<dbReference type="Gene3D" id="3.30.450.20">
    <property type="entry name" value="PAS domain"/>
    <property type="match status" value="2"/>
</dbReference>
<evidence type="ECO:0000313" key="9">
    <source>
        <dbReference type="Proteomes" id="UP001523392"/>
    </source>
</evidence>
<keyword evidence="4" id="KW-0472">Membrane</keyword>
<dbReference type="GO" id="GO:0052621">
    <property type="term" value="F:diguanylate cyclase activity"/>
    <property type="evidence" value="ECO:0007669"/>
    <property type="project" value="UniProtKB-EC"/>
</dbReference>
<dbReference type="InterPro" id="IPR029787">
    <property type="entry name" value="Nucleotide_cyclase"/>
</dbReference>